<organism evidence="2 3">
    <name type="scientific">Micromonospora yangpuensis</name>
    <dbReference type="NCBI Taxonomy" id="683228"/>
    <lineage>
        <taxon>Bacteria</taxon>
        <taxon>Bacillati</taxon>
        <taxon>Actinomycetota</taxon>
        <taxon>Actinomycetes</taxon>
        <taxon>Micromonosporales</taxon>
        <taxon>Micromonosporaceae</taxon>
        <taxon>Micromonospora</taxon>
    </lineage>
</organism>
<dbReference type="STRING" id="683228.GA0070617_2177"/>
<dbReference type="InterPro" id="IPR036291">
    <property type="entry name" value="NAD(P)-bd_dom_sf"/>
</dbReference>
<dbReference type="InterPro" id="IPR016040">
    <property type="entry name" value="NAD(P)-bd_dom"/>
</dbReference>
<dbReference type="InterPro" id="IPR051207">
    <property type="entry name" value="ComplexI_NDUFA9_subunit"/>
</dbReference>
<evidence type="ECO:0000259" key="1">
    <source>
        <dbReference type="Pfam" id="PF13460"/>
    </source>
</evidence>
<dbReference type="Gene3D" id="3.40.50.720">
    <property type="entry name" value="NAD(P)-binding Rossmann-like Domain"/>
    <property type="match status" value="1"/>
</dbReference>
<reference evidence="2 3" key="1">
    <citation type="submission" date="2016-06" db="EMBL/GenBank/DDBJ databases">
        <authorList>
            <person name="Kjaerup R.B."/>
            <person name="Dalgaard T.S."/>
            <person name="Juul-Madsen H.R."/>
        </authorList>
    </citation>
    <scope>NUCLEOTIDE SEQUENCE [LARGE SCALE GENOMIC DNA]</scope>
    <source>
        <strain evidence="2 3">DSM 45577</strain>
    </source>
</reference>
<name>A0A1C6UFA1_9ACTN</name>
<dbReference type="AlphaFoldDB" id="A0A1C6UFA1"/>
<dbReference type="PANTHER" id="PTHR12126:SF11">
    <property type="entry name" value="NADH DEHYDROGENASE [UBIQUINONE] 1 ALPHA SUBCOMPLEX SUBUNIT 9, MITOCHONDRIAL"/>
    <property type="match status" value="1"/>
</dbReference>
<evidence type="ECO:0000313" key="3">
    <source>
        <dbReference type="Proteomes" id="UP000198937"/>
    </source>
</evidence>
<keyword evidence="3" id="KW-1185">Reference proteome</keyword>
<dbReference type="Proteomes" id="UP000198937">
    <property type="component" value="Unassembled WGS sequence"/>
</dbReference>
<accession>A0A1C6UFA1</accession>
<proteinExistence type="predicted"/>
<dbReference type="OrthoDB" id="9771302at2"/>
<gene>
    <name evidence="2" type="ORF">GA0070617_2177</name>
</gene>
<dbReference type="PANTHER" id="PTHR12126">
    <property type="entry name" value="NADH-UBIQUINONE OXIDOREDUCTASE 39 KDA SUBUNIT-RELATED"/>
    <property type="match status" value="1"/>
</dbReference>
<sequence length="258" mass="27255">MENSARTAPILVTGGTGTLGSHVLPRLREAGRQVRVLSRSSRPAADGVEYVTGDLLKGEGVESAVAGVGTILHLAGGPKGDDVATRNLVQAAAKAGVRHLVYISVIGADRVPLGYFKAKHGAEQAVSGSGIPWTTLRAAQFHDLVLTVSEKIAKMPIVPIPSVIRFQPVDSRDVADRLVELTLGEPAGLVPDIAGPKVAPLADLIRGYLQARGKSKPFLSMPLPGKPGKAYRNGDNLTLEGAQIGKRSWEEFLAERVR</sequence>
<dbReference type="SUPFAM" id="SSF51735">
    <property type="entry name" value="NAD(P)-binding Rossmann-fold domains"/>
    <property type="match status" value="1"/>
</dbReference>
<dbReference type="GO" id="GO:0044877">
    <property type="term" value="F:protein-containing complex binding"/>
    <property type="evidence" value="ECO:0007669"/>
    <property type="project" value="TreeGrafter"/>
</dbReference>
<dbReference type="Pfam" id="PF13460">
    <property type="entry name" value="NAD_binding_10"/>
    <property type="match status" value="1"/>
</dbReference>
<dbReference type="RefSeq" id="WP_091436029.1">
    <property type="nucleotide sequence ID" value="NZ_BMMJ01000004.1"/>
</dbReference>
<feature type="domain" description="NAD(P)-binding" evidence="1">
    <location>
        <begin position="14"/>
        <end position="143"/>
    </location>
</feature>
<protein>
    <submittedName>
        <fullName evidence="2">Uncharacterized conserved protein YbjT, contains NAD(P)-binding and DUF2867 domains</fullName>
    </submittedName>
</protein>
<evidence type="ECO:0000313" key="2">
    <source>
        <dbReference type="EMBL" id="SCL52785.1"/>
    </source>
</evidence>
<dbReference type="EMBL" id="FMIA01000002">
    <property type="protein sequence ID" value="SCL52785.1"/>
    <property type="molecule type" value="Genomic_DNA"/>
</dbReference>